<dbReference type="Proteomes" id="UP001234297">
    <property type="component" value="Chromosome 4"/>
</dbReference>
<gene>
    <name evidence="1" type="ORF">MRB53_014084</name>
</gene>
<name>A0ACC2KA09_PERAE</name>
<evidence type="ECO:0000313" key="1">
    <source>
        <dbReference type="EMBL" id="KAJ8617898.1"/>
    </source>
</evidence>
<protein>
    <submittedName>
        <fullName evidence="1">Uncharacterized protein</fullName>
    </submittedName>
</protein>
<evidence type="ECO:0000313" key="2">
    <source>
        <dbReference type="Proteomes" id="UP001234297"/>
    </source>
</evidence>
<organism evidence="1 2">
    <name type="scientific">Persea americana</name>
    <name type="common">Avocado</name>
    <dbReference type="NCBI Taxonomy" id="3435"/>
    <lineage>
        <taxon>Eukaryota</taxon>
        <taxon>Viridiplantae</taxon>
        <taxon>Streptophyta</taxon>
        <taxon>Embryophyta</taxon>
        <taxon>Tracheophyta</taxon>
        <taxon>Spermatophyta</taxon>
        <taxon>Magnoliopsida</taxon>
        <taxon>Magnoliidae</taxon>
        <taxon>Laurales</taxon>
        <taxon>Lauraceae</taxon>
        <taxon>Persea</taxon>
    </lineage>
</organism>
<accession>A0ACC2KA09</accession>
<sequence>MVSSSAMPVLSVSISFSTSKDVKHMLDTVPEIQSIPPEFILPAEKRPSSVHQGSIPDLSGLDGSDSERMWAIQEISSACKEW</sequence>
<comment type="caution">
    <text evidence="1">The sequence shown here is derived from an EMBL/GenBank/DDBJ whole genome shotgun (WGS) entry which is preliminary data.</text>
</comment>
<dbReference type="EMBL" id="CM056812">
    <property type="protein sequence ID" value="KAJ8617898.1"/>
    <property type="molecule type" value="Genomic_DNA"/>
</dbReference>
<reference evidence="1 2" key="1">
    <citation type="journal article" date="2022" name="Hortic Res">
        <title>A haplotype resolved chromosomal level avocado genome allows analysis of novel avocado genes.</title>
        <authorList>
            <person name="Nath O."/>
            <person name="Fletcher S.J."/>
            <person name="Hayward A."/>
            <person name="Shaw L.M."/>
            <person name="Masouleh A.K."/>
            <person name="Furtado A."/>
            <person name="Henry R.J."/>
            <person name="Mitter N."/>
        </authorList>
    </citation>
    <scope>NUCLEOTIDE SEQUENCE [LARGE SCALE GENOMIC DNA]</scope>
    <source>
        <strain evidence="2">cv. Hass</strain>
    </source>
</reference>
<proteinExistence type="predicted"/>
<keyword evidence="2" id="KW-1185">Reference proteome</keyword>